<feature type="compositionally biased region" description="Low complexity" evidence="1">
    <location>
        <begin position="196"/>
        <end position="207"/>
    </location>
</feature>
<dbReference type="Proteomes" id="UP001428341">
    <property type="component" value="Unassembled WGS sequence"/>
</dbReference>
<keyword evidence="3" id="KW-1185">Reference proteome</keyword>
<evidence type="ECO:0000313" key="3">
    <source>
        <dbReference type="Proteomes" id="UP001428341"/>
    </source>
</evidence>
<dbReference type="EMBL" id="JBCGBO010000005">
    <property type="protein sequence ID" value="KAK9200823.1"/>
    <property type="molecule type" value="Genomic_DNA"/>
</dbReference>
<dbReference type="AlphaFoldDB" id="A0AAP0QK14"/>
<feature type="compositionally biased region" description="Basic and acidic residues" evidence="1">
    <location>
        <begin position="172"/>
        <end position="181"/>
    </location>
</feature>
<accession>A0AAP0QK14</accession>
<name>A0AAP0QK14_9ROSI</name>
<evidence type="ECO:0000313" key="2">
    <source>
        <dbReference type="EMBL" id="KAK9200823.1"/>
    </source>
</evidence>
<comment type="caution">
    <text evidence="2">The sequence shown here is derived from an EMBL/GenBank/DDBJ whole genome shotgun (WGS) entry which is preliminary data.</text>
</comment>
<sequence>MANYELKLQQDNTILTQARNLNWDLQNMQADFVIQFRAHLEHDQKNNNNNVLPRPHAATATKKLLYMEEASNFLTDDGMSQLLTNILEDEGITADADGKLLCDGGLQLATSPARRIFDGRVLRTGVSCKSQVVGEQEQKYFARPRICHSRGRTPVRGIRPFRLEVKRRGDSVNDSWRDVHSSPRIKARSPSPFAHNGDNGSSTSEGGENNGRGLRKTGIKRKPIKRAFISDLSVGGFAPGKQPTYSDLSVYAGTSGEEALRGEILIVVKLIEQRPWS</sequence>
<evidence type="ECO:0000256" key="1">
    <source>
        <dbReference type="SAM" id="MobiDB-lite"/>
    </source>
</evidence>
<protein>
    <submittedName>
        <fullName evidence="2">Uncharacterized protein</fullName>
    </submittedName>
</protein>
<feature type="region of interest" description="Disordered" evidence="1">
    <location>
        <begin position="172"/>
        <end position="219"/>
    </location>
</feature>
<gene>
    <name evidence="2" type="ORF">WN944_016022</name>
</gene>
<proteinExistence type="predicted"/>
<organism evidence="2 3">
    <name type="scientific">Citrus x changshan-huyou</name>
    <dbReference type="NCBI Taxonomy" id="2935761"/>
    <lineage>
        <taxon>Eukaryota</taxon>
        <taxon>Viridiplantae</taxon>
        <taxon>Streptophyta</taxon>
        <taxon>Embryophyta</taxon>
        <taxon>Tracheophyta</taxon>
        <taxon>Spermatophyta</taxon>
        <taxon>Magnoliopsida</taxon>
        <taxon>eudicotyledons</taxon>
        <taxon>Gunneridae</taxon>
        <taxon>Pentapetalae</taxon>
        <taxon>rosids</taxon>
        <taxon>malvids</taxon>
        <taxon>Sapindales</taxon>
        <taxon>Rutaceae</taxon>
        <taxon>Aurantioideae</taxon>
        <taxon>Citrus</taxon>
    </lineage>
</organism>
<reference evidence="2 3" key="1">
    <citation type="submission" date="2024-05" db="EMBL/GenBank/DDBJ databases">
        <title>Haplotype-resolved chromosome-level genome assembly of Huyou (Citrus changshanensis).</title>
        <authorList>
            <person name="Miao C."/>
            <person name="Chen W."/>
            <person name="Wu Y."/>
            <person name="Wang L."/>
            <person name="Zhao S."/>
            <person name="Grierson D."/>
            <person name="Xu C."/>
            <person name="Chen K."/>
        </authorList>
    </citation>
    <scope>NUCLEOTIDE SEQUENCE [LARGE SCALE GENOMIC DNA]</scope>
    <source>
        <strain evidence="2">01-14</strain>
        <tissue evidence="2">Leaf</tissue>
    </source>
</reference>